<dbReference type="GO" id="GO:0015031">
    <property type="term" value="P:protein transport"/>
    <property type="evidence" value="ECO:0007669"/>
    <property type="project" value="UniProtKB-KW"/>
</dbReference>
<protein>
    <recommendedName>
        <fullName evidence="3">Exocyst complex component Sec8</fullName>
    </recommendedName>
</protein>
<comment type="function">
    <text evidence="3">Component of the exocyst complex involved in the docking of exocytic vesicles with fusion sites on the plasma membrane.</text>
</comment>
<evidence type="ECO:0000256" key="3">
    <source>
        <dbReference type="RuleBase" id="RU367079"/>
    </source>
</evidence>
<dbReference type="PANTHER" id="PTHR14146">
    <property type="entry name" value="EXOCYST COMPLEX COMPONENT 4"/>
    <property type="match status" value="1"/>
</dbReference>
<comment type="caution">
    <text evidence="7">The sequence shown here is derived from an EMBL/GenBank/DDBJ whole genome shotgun (WGS) entry which is preliminary data.</text>
</comment>
<evidence type="ECO:0000256" key="1">
    <source>
        <dbReference type="ARBA" id="ARBA00022448"/>
    </source>
</evidence>
<dbReference type="GO" id="GO:0006612">
    <property type="term" value="P:protein targeting to membrane"/>
    <property type="evidence" value="ECO:0007669"/>
    <property type="project" value="UniProtKB-UniRule"/>
</dbReference>
<dbReference type="AlphaFoldDB" id="A0A8K0DTX8"/>
<dbReference type="GO" id="GO:0000145">
    <property type="term" value="C:exocyst"/>
    <property type="evidence" value="ECO:0007669"/>
    <property type="project" value="UniProtKB-UniRule"/>
</dbReference>
<dbReference type="OrthoDB" id="272977at2759"/>
<gene>
    <name evidence="7" type="ORF">FNV43_RR25117</name>
</gene>
<feature type="transmembrane region" description="Helical" evidence="5">
    <location>
        <begin position="94"/>
        <end position="118"/>
    </location>
</feature>
<evidence type="ECO:0000313" key="8">
    <source>
        <dbReference type="Proteomes" id="UP000796880"/>
    </source>
</evidence>
<comment type="similarity">
    <text evidence="3">Belongs to the SEC8 family.</text>
</comment>
<feature type="transmembrane region" description="Helical" evidence="5">
    <location>
        <begin position="12"/>
        <end position="32"/>
    </location>
</feature>
<keyword evidence="5" id="KW-1133">Transmembrane helix</keyword>
<evidence type="ECO:0000259" key="6">
    <source>
        <dbReference type="Pfam" id="PF04048"/>
    </source>
</evidence>
<reference evidence="7" key="1">
    <citation type="submission" date="2020-03" db="EMBL/GenBank/DDBJ databases">
        <title>A high-quality chromosome-level genome assembly of a woody plant with both climbing and erect habits, Rhamnella rubrinervis.</title>
        <authorList>
            <person name="Lu Z."/>
            <person name="Yang Y."/>
            <person name="Zhu X."/>
            <person name="Sun Y."/>
        </authorList>
    </citation>
    <scope>NUCLEOTIDE SEQUENCE</scope>
    <source>
        <strain evidence="7">BYM</strain>
        <tissue evidence="7">Leaf</tissue>
    </source>
</reference>
<sequence>MHFPVPVLDPFLSATLLLGLYGFFGLLLLSVLDLRVNFLYLIAVGRKLDYGVCLDELSCTLINSSSSSKVKGSQWEFLMDCLSLQIKRNHEATAIHFFLCSYVACKLWYKLLIVANYLREEISRIDENWAAQRFDSLPHVVHILTSKDREGDVQFLKEQSDVVEEVVDEVVHAYHSGFNKAIQNYSQILRLFSESAGSIGVLKVDLAEAKKRLSARNKQLHQLWYRSVTLRHIISLLDQIEGIAKVPSRIEKLIAEKQFYAAVQLHVQSALMLEREGLQTVGALQDVRSELTKLRGVLFYKILEDLHAHLYNKGQYSSAAWSIHEKDDEVPTTTAIALSMNCSQPLSRRTRLLKGDNQFGVHGDGSFRPSSIDGGSSFDGHDEDGASEPHDEDGHMASVRVNGGDGNTKDLKLVPRQMPPWLSYSTPDEFLETIKKSDAPLHVKYLQTMVECLCMLGKVAAAGAMICQRLRPTLHEIITSKIKSHMELVNSRYGIGQTARTANSGLHFIKGHLESFQLPKQKRQNGMSLAGTLLAVSPVSPVMAPTGKAQAAAKELLDSILDTIVRIFENHVVVGELLESKSVQVDINTPKSMPTDVNWNPDSEASQVTGGYSIGFSLTVLQSECQQLICEILRATPEAASADAAVQTARFASKVPSKDKRDGAEEGLAFAFRFTDASMSISNQGVDLIRQGWSRRGPNVLQEGYGSAAVLPEQGIYLAASIYRPVLQFTDKVASMLPKKYSQLGNDGLLAFVENFVKDHFLPTMFVDYRKGVQQAISSPAAFRPRAYTAAAYTPSIEKGRPVLQGLLAIDFLAKEVLGWAQAMPKFSGELVKYVQTFLERTYERCRTSYMEAVLEKQSYMLIGRHDIEKLMRLDPASACLPDAFGPSNINSHITGAETNEVEQELSDLLLNLRPIKQENLIRDDNKLILLASLSDSLEYVAESIERLGQTIMKARNQVEESGKKHPTQASSAPSRDLASFADEYKKLAIDCLKVLRVEMQLETIFHMQEMTNREYLEDQDAEEPDDFIISLTAQITRRDEEMAPFVAGVKRNYIFGGICSIAANASIKALADIKSINLFGVQQICRNSIALEQALAAIPSINSEAVQQRLDHVRTYYELLNMPFEALLAFITEHQHLFTAEEYTDLLNVQVPGREIPADAQDRVSDILSH</sequence>
<name>A0A8K0DTX8_9ROSA</name>
<organism evidence="7 8">
    <name type="scientific">Rhamnella rubrinervis</name>
    <dbReference type="NCBI Taxonomy" id="2594499"/>
    <lineage>
        <taxon>Eukaryota</taxon>
        <taxon>Viridiplantae</taxon>
        <taxon>Streptophyta</taxon>
        <taxon>Embryophyta</taxon>
        <taxon>Tracheophyta</taxon>
        <taxon>Spermatophyta</taxon>
        <taxon>Magnoliopsida</taxon>
        <taxon>eudicotyledons</taxon>
        <taxon>Gunneridae</taxon>
        <taxon>Pentapetalae</taxon>
        <taxon>rosids</taxon>
        <taxon>fabids</taxon>
        <taxon>Rosales</taxon>
        <taxon>Rhamnaceae</taxon>
        <taxon>rhamnoid group</taxon>
        <taxon>Rhamneae</taxon>
        <taxon>Rhamnella</taxon>
    </lineage>
</organism>
<keyword evidence="5" id="KW-0812">Transmembrane</keyword>
<keyword evidence="3" id="KW-0653">Protein transport</keyword>
<evidence type="ECO:0000256" key="4">
    <source>
        <dbReference type="SAM" id="MobiDB-lite"/>
    </source>
</evidence>
<dbReference type="GO" id="GO:0006904">
    <property type="term" value="P:vesicle docking involved in exocytosis"/>
    <property type="evidence" value="ECO:0007669"/>
    <property type="project" value="InterPro"/>
</dbReference>
<dbReference type="GO" id="GO:0006893">
    <property type="term" value="P:Golgi to plasma membrane transport"/>
    <property type="evidence" value="ECO:0007669"/>
    <property type="project" value="TreeGrafter"/>
</dbReference>
<keyword evidence="5" id="KW-0472">Membrane</keyword>
<dbReference type="InterPro" id="IPR007191">
    <property type="entry name" value="Sec8_exocyst_N"/>
</dbReference>
<dbReference type="InterPro" id="IPR039682">
    <property type="entry name" value="Sec8/EXOC4"/>
</dbReference>
<feature type="compositionally biased region" description="Basic and acidic residues" evidence="4">
    <location>
        <begin position="379"/>
        <end position="395"/>
    </location>
</feature>
<keyword evidence="8" id="KW-1185">Reference proteome</keyword>
<feature type="domain" description="Exocyst complex component Sec8 N-terminal" evidence="6">
    <location>
        <begin position="118"/>
        <end position="253"/>
    </location>
</feature>
<keyword evidence="1 3" id="KW-0813">Transport</keyword>
<dbReference type="GO" id="GO:0090522">
    <property type="term" value="P:vesicle tethering involved in exocytosis"/>
    <property type="evidence" value="ECO:0007669"/>
    <property type="project" value="UniProtKB-UniRule"/>
</dbReference>
<evidence type="ECO:0000256" key="5">
    <source>
        <dbReference type="SAM" id="Phobius"/>
    </source>
</evidence>
<dbReference type="PANTHER" id="PTHR14146:SF0">
    <property type="entry name" value="EXOCYST COMPLEX COMPONENT 4"/>
    <property type="match status" value="1"/>
</dbReference>
<dbReference type="EMBL" id="VOIH02000011">
    <property type="protein sequence ID" value="KAF3434014.1"/>
    <property type="molecule type" value="Genomic_DNA"/>
</dbReference>
<proteinExistence type="inferred from homology"/>
<feature type="region of interest" description="Disordered" evidence="4">
    <location>
        <begin position="360"/>
        <end position="410"/>
    </location>
</feature>
<evidence type="ECO:0000313" key="7">
    <source>
        <dbReference type="EMBL" id="KAF3434014.1"/>
    </source>
</evidence>
<evidence type="ECO:0000256" key="2">
    <source>
        <dbReference type="ARBA" id="ARBA00022483"/>
    </source>
</evidence>
<keyword evidence="2 3" id="KW-0268">Exocytosis</keyword>
<accession>A0A8K0DTX8</accession>
<dbReference type="Pfam" id="PF04048">
    <property type="entry name" value="Sec8_N"/>
    <property type="match status" value="1"/>
</dbReference>
<dbReference type="Proteomes" id="UP000796880">
    <property type="component" value="Unassembled WGS sequence"/>
</dbReference>